<dbReference type="EMBL" id="JBHTJM010000006">
    <property type="protein sequence ID" value="MFD0963551.1"/>
    <property type="molecule type" value="Genomic_DNA"/>
</dbReference>
<protein>
    <submittedName>
        <fullName evidence="1">Uncharacterized protein</fullName>
    </submittedName>
</protein>
<dbReference type="Proteomes" id="UP001596997">
    <property type="component" value="Unassembled WGS sequence"/>
</dbReference>
<keyword evidence="2" id="KW-1185">Reference proteome</keyword>
<evidence type="ECO:0000313" key="2">
    <source>
        <dbReference type="Proteomes" id="UP001596997"/>
    </source>
</evidence>
<dbReference type="RefSeq" id="WP_377714378.1">
    <property type="nucleotide sequence ID" value="NZ_JBHTJM010000006.1"/>
</dbReference>
<gene>
    <name evidence="1" type="ORF">ACFQ1O_06015</name>
</gene>
<proteinExistence type="predicted"/>
<comment type="caution">
    <text evidence="1">The sequence shown here is derived from an EMBL/GenBank/DDBJ whole genome shotgun (WGS) entry which is preliminary data.</text>
</comment>
<name>A0ABW3I1C9_9FLAO</name>
<reference evidence="2" key="1">
    <citation type="journal article" date="2019" name="Int. J. Syst. Evol. Microbiol.">
        <title>The Global Catalogue of Microorganisms (GCM) 10K type strain sequencing project: providing services to taxonomists for standard genome sequencing and annotation.</title>
        <authorList>
            <consortium name="The Broad Institute Genomics Platform"/>
            <consortium name="The Broad Institute Genome Sequencing Center for Infectious Disease"/>
            <person name="Wu L."/>
            <person name="Ma J."/>
        </authorList>
    </citation>
    <scope>NUCLEOTIDE SEQUENCE [LARGE SCALE GENOMIC DNA]</scope>
    <source>
        <strain evidence="2">CCUG 62114</strain>
    </source>
</reference>
<evidence type="ECO:0000313" key="1">
    <source>
        <dbReference type="EMBL" id="MFD0963551.1"/>
    </source>
</evidence>
<sequence>MKKMIIMVLLLIPIITFSQKIKVKKDVVYFDGKEVLKVNTKLRNNYKFTTPAGEKVFDIVFKGLGADNLEGFQWLEMTSAEGEKTEIPYEVLTTSFNTTKLIVVLLKEKYELFNSSGLVKDKITAFFNKEREVLSDKYLKAVTSANAEAEERKSTVGRYKPFVKDDGIIVFGGSQGSKIVGRVSYGNNTYYANDLDGITIGTAKGCSTCTTVKATTYTDETFEYDYGSKTMMSGRFSRSEAQVLVEELVGRNYLFGREAKQHKKRLHNEKVKIAKENSINLYGVPGSVTDKDGKTYTGTVYAIFEKLQLDPSKQVSDLYDMNSIDKYGKFVSIKYLNEKGRERIKKFSAKNNIHFCAVDEGEELCFYGTKTKGNALKKLSNASNFGFDNSYFYRIIYNLDDNMILSKPGQDNLYVLKLKDKEVGFMIDERNNEKLSDALAKFIDNCKNLAADIKQQDFDLKNLENLRQIINEYNSCK</sequence>
<organism evidence="1 2">
    <name type="scientific">Pseudofulvibacter geojedonensis</name>
    <dbReference type="NCBI Taxonomy" id="1123758"/>
    <lineage>
        <taxon>Bacteria</taxon>
        <taxon>Pseudomonadati</taxon>
        <taxon>Bacteroidota</taxon>
        <taxon>Flavobacteriia</taxon>
        <taxon>Flavobacteriales</taxon>
        <taxon>Flavobacteriaceae</taxon>
        <taxon>Pseudofulvibacter</taxon>
    </lineage>
</organism>
<accession>A0ABW3I1C9</accession>